<dbReference type="PROSITE" id="PS50918">
    <property type="entry name" value="WWE"/>
    <property type="match status" value="1"/>
</dbReference>
<feature type="transmembrane region" description="Helical" evidence="6">
    <location>
        <begin position="163"/>
        <end position="181"/>
    </location>
</feature>
<evidence type="ECO:0000313" key="9">
    <source>
        <dbReference type="EMBL" id="KAJ7337276.1"/>
    </source>
</evidence>
<accession>A0A9W9YHS2</accession>
<keyword evidence="4" id="KW-0863">Zinc-finger</keyword>
<gene>
    <name evidence="9" type="primary">ZC3HAV1_1</name>
    <name evidence="9" type="ORF">OS493_010133</name>
</gene>
<evidence type="ECO:0000256" key="5">
    <source>
        <dbReference type="SAM" id="MobiDB-lite"/>
    </source>
</evidence>
<dbReference type="EC" id="2.4.2.30" evidence="9"/>
<evidence type="ECO:0000313" key="10">
    <source>
        <dbReference type="Proteomes" id="UP001163046"/>
    </source>
</evidence>
<proteinExistence type="inferred from homology"/>
<keyword evidence="10" id="KW-1185">Reference proteome</keyword>
<dbReference type="OrthoDB" id="6133115at2759"/>
<keyword evidence="9" id="KW-0808">Transferase</keyword>
<dbReference type="InterPro" id="IPR051712">
    <property type="entry name" value="ARTD-AVP"/>
</dbReference>
<keyword evidence="6" id="KW-0812">Transmembrane</keyword>
<feature type="transmembrane region" description="Helical" evidence="6">
    <location>
        <begin position="337"/>
        <end position="357"/>
    </location>
</feature>
<feature type="domain" description="WWE" evidence="8">
    <location>
        <begin position="554"/>
        <end position="639"/>
    </location>
</feature>
<keyword evidence="6" id="KW-1133">Transmembrane helix</keyword>
<dbReference type="GO" id="GO:0005634">
    <property type="term" value="C:nucleus"/>
    <property type="evidence" value="ECO:0007669"/>
    <property type="project" value="UniProtKB-SubCell"/>
</dbReference>
<feature type="compositionally biased region" description="Basic and acidic residues" evidence="5">
    <location>
        <begin position="401"/>
        <end position="414"/>
    </location>
</feature>
<reference evidence="9" key="1">
    <citation type="submission" date="2023-01" db="EMBL/GenBank/DDBJ databases">
        <title>Genome assembly of the deep-sea coral Lophelia pertusa.</title>
        <authorList>
            <person name="Herrera S."/>
            <person name="Cordes E."/>
        </authorList>
    </citation>
    <scope>NUCLEOTIDE SEQUENCE</scope>
    <source>
        <strain evidence="9">USNM1676648</strain>
        <tissue evidence="9">Polyp</tissue>
    </source>
</reference>
<keyword evidence="4" id="KW-0862">Zinc</keyword>
<keyword evidence="9" id="KW-0328">Glycosyltransferase</keyword>
<comment type="caution">
    <text evidence="9">The sequence shown here is derived from an EMBL/GenBank/DDBJ whole genome shotgun (WGS) entry which is preliminary data.</text>
</comment>
<feature type="transmembrane region" description="Helical" evidence="6">
    <location>
        <begin position="269"/>
        <end position="291"/>
    </location>
</feature>
<dbReference type="SUPFAM" id="SSF117839">
    <property type="entry name" value="WWE domain"/>
    <property type="match status" value="1"/>
</dbReference>
<dbReference type="PANTHER" id="PTHR45740">
    <property type="entry name" value="POLY [ADP-RIBOSE] POLYMERASE"/>
    <property type="match status" value="1"/>
</dbReference>
<evidence type="ECO:0000259" key="8">
    <source>
        <dbReference type="PROSITE" id="PS50918"/>
    </source>
</evidence>
<feature type="transmembrane region" description="Helical" evidence="6">
    <location>
        <begin position="186"/>
        <end position="206"/>
    </location>
</feature>
<evidence type="ECO:0000256" key="2">
    <source>
        <dbReference type="ARBA" id="ARBA00023242"/>
    </source>
</evidence>
<dbReference type="GO" id="GO:0003950">
    <property type="term" value="F:NAD+ poly-ADP-ribosyltransferase activity"/>
    <property type="evidence" value="ECO:0007669"/>
    <property type="project" value="UniProtKB-EC"/>
</dbReference>
<evidence type="ECO:0000259" key="7">
    <source>
        <dbReference type="PROSITE" id="PS50103"/>
    </source>
</evidence>
<dbReference type="PANTHER" id="PTHR45740:SF2">
    <property type="entry name" value="POLY [ADP-RIBOSE] POLYMERASE"/>
    <property type="match status" value="1"/>
</dbReference>
<feature type="transmembrane region" description="Helical" evidence="6">
    <location>
        <begin position="238"/>
        <end position="257"/>
    </location>
</feature>
<feature type="transmembrane region" description="Helical" evidence="6">
    <location>
        <begin position="36"/>
        <end position="62"/>
    </location>
</feature>
<dbReference type="InterPro" id="IPR000571">
    <property type="entry name" value="Znf_CCCH"/>
</dbReference>
<dbReference type="Proteomes" id="UP001163046">
    <property type="component" value="Unassembled WGS sequence"/>
</dbReference>
<dbReference type="EMBL" id="MU827781">
    <property type="protein sequence ID" value="KAJ7337276.1"/>
    <property type="molecule type" value="Genomic_DNA"/>
</dbReference>
<dbReference type="GO" id="GO:0008270">
    <property type="term" value="F:zinc ion binding"/>
    <property type="evidence" value="ECO:0007669"/>
    <property type="project" value="UniProtKB-KW"/>
</dbReference>
<sequence>MDVDSKKSQQKPFSFKNLPHLMMDSFHRLRTGVQRFIGAILAMISSVTNFFMGIFTAVTSAYEQVAMLIFSMVDRVRQIFHYDYAGYFSRLLTLPKKYYTKCKEQTRKYVWMPVAGAFARKVNRISRAFKARLRESAVYVRGFCEICRRLFLLTSDYTPGGKYTVTAFLAVVAIIFFLKILTVVRVLFQLLELAYSIAAFLLHPLWLTLRDILSIFDPMFQVIIFLVRTIAQAVISTFKAIGIFIWLNLIAIASGLYRCWQGFVNSTIVRWIWGLLAKILYVLLENFAFVFLPFMTKITYYAAARSLDISSVAYSWFYPWFIRGFVEVSVNVDRIEYLTPSGIGSGLFISWALLLAFRYRNRLSGTFFSEIDGKQCTIRSSNVNDTQRERASITRTTTKYDSSRRKTTNDELSLRNRGKATRKDEKEHRSDDATEGHIHYSSQVHICTDYITGICQQGSKCDSHHCPLPYHWQYRLSLEGWKSFSAEDNHRMEELFCDPKNDIVTSTEIKLEMKSYRETNTSSQRKDTMKLDFESMRIEKRYNRIDIRRLSSETSVKQQDTDCLATQWLWFRKEESGDWVKYGVENESDPKPEELESAFLRKEGNYNFTRDGQEFRLQFFMNPMCEKCFRPYSKRFVRRRPVFRSPEDILKPTKGNMEKTSWFSFRNIFRWRR</sequence>
<comment type="subcellular location">
    <subcellularLocation>
        <location evidence="1">Nucleus</location>
    </subcellularLocation>
</comment>
<dbReference type="InterPro" id="IPR037197">
    <property type="entry name" value="WWE_dom_sf"/>
</dbReference>
<evidence type="ECO:0000256" key="6">
    <source>
        <dbReference type="SAM" id="Phobius"/>
    </source>
</evidence>
<comment type="similarity">
    <text evidence="3">Belongs to the ARTD/PARP family.</text>
</comment>
<dbReference type="PROSITE" id="PS50103">
    <property type="entry name" value="ZF_C3H1"/>
    <property type="match status" value="1"/>
</dbReference>
<keyword evidence="4" id="KW-0479">Metal-binding</keyword>
<dbReference type="GO" id="GO:1990404">
    <property type="term" value="F:NAD+-protein mono-ADP-ribosyltransferase activity"/>
    <property type="evidence" value="ECO:0007669"/>
    <property type="project" value="TreeGrafter"/>
</dbReference>
<evidence type="ECO:0000256" key="4">
    <source>
        <dbReference type="PROSITE-ProRule" id="PRU00723"/>
    </source>
</evidence>
<dbReference type="InterPro" id="IPR004170">
    <property type="entry name" value="WWE_dom"/>
</dbReference>
<feature type="zinc finger region" description="C3H1-type" evidence="4">
    <location>
        <begin position="446"/>
        <end position="468"/>
    </location>
</feature>
<keyword evidence="6" id="KW-0472">Membrane</keyword>
<dbReference type="AlphaFoldDB" id="A0A9W9YHS2"/>
<feature type="compositionally biased region" description="Basic and acidic residues" evidence="5">
    <location>
        <begin position="421"/>
        <end position="435"/>
    </location>
</feature>
<dbReference type="Gene3D" id="3.30.720.50">
    <property type="match status" value="1"/>
</dbReference>
<keyword evidence="2" id="KW-0539">Nucleus</keyword>
<organism evidence="9 10">
    <name type="scientific">Desmophyllum pertusum</name>
    <dbReference type="NCBI Taxonomy" id="174260"/>
    <lineage>
        <taxon>Eukaryota</taxon>
        <taxon>Metazoa</taxon>
        <taxon>Cnidaria</taxon>
        <taxon>Anthozoa</taxon>
        <taxon>Hexacorallia</taxon>
        <taxon>Scleractinia</taxon>
        <taxon>Caryophylliina</taxon>
        <taxon>Caryophylliidae</taxon>
        <taxon>Desmophyllum</taxon>
    </lineage>
</organism>
<evidence type="ECO:0000256" key="3">
    <source>
        <dbReference type="ARBA" id="ARBA00024347"/>
    </source>
</evidence>
<feature type="region of interest" description="Disordered" evidence="5">
    <location>
        <begin position="387"/>
        <end position="435"/>
    </location>
</feature>
<name>A0A9W9YHS2_9CNID</name>
<protein>
    <submittedName>
        <fullName evidence="9">Zinc finger CCCH-type antiviral protein 1</fullName>
        <ecNumber evidence="9">2.4.2.30</ecNumber>
    </submittedName>
</protein>
<evidence type="ECO:0000256" key="1">
    <source>
        <dbReference type="ARBA" id="ARBA00004123"/>
    </source>
</evidence>
<feature type="domain" description="C3H1-type" evidence="7">
    <location>
        <begin position="446"/>
        <end position="468"/>
    </location>
</feature>